<organism evidence="8 9">
    <name type="scientific">candidate division WWE3 bacterium CG_4_9_14_3_um_filter_34_6</name>
    <dbReference type="NCBI Taxonomy" id="1975079"/>
    <lineage>
        <taxon>Bacteria</taxon>
        <taxon>Katanobacteria</taxon>
    </lineage>
</organism>
<keyword evidence="3 7" id="KW-0694">RNA-binding</keyword>
<dbReference type="GO" id="GO:0006412">
    <property type="term" value="P:translation"/>
    <property type="evidence" value="ECO:0007669"/>
    <property type="project" value="UniProtKB-UniRule"/>
</dbReference>
<gene>
    <name evidence="7" type="primary">rpsT</name>
    <name evidence="8" type="ORF">CO178_02185</name>
</gene>
<keyword evidence="5 7" id="KW-0687">Ribonucleoprotein</keyword>
<dbReference type="Proteomes" id="UP000230683">
    <property type="component" value="Unassembled WGS sequence"/>
</dbReference>
<evidence type="ECO:0000256" key="2">
    <source>
        <dbReference type="ARBA" id="ARBA00022730"/>
    </source>
</evidence>
<dbReference type="HAMAP" id="MF_00500">
    <property type="entry name" value="Ribosomal_bS20"/>
    <property type="match status" value="1"/>
</dbReference>
<dbReference type="Gene3D" id="1.20.58.110">
    <property type="entry name" value="Ribosomal protein S20"/>
    <property type="match status" value="1"/>
</dbReference>
<dbReference type="PANTHER" id="PTHR33398:SF1">
    <property type="entry name" value="SMALL RIBOSOMAL SUBUNIT PROTEIN BS20C"/>
    <property type="match status" value="1"/>
</dbReference>
<protein>
    <recommendedName>
        <fullName evidence="6 7">Small ribosomal subunit protein bS20</fullName>
    </recommendedName>
</protein>
<comment type="caution">
    <text evidence="8">The sequence shown here is derived from an EMBL/GenBank/DDBJ whole genome shotgun (WGS) entry which is preliminary data.</text>
</comment>
<evidence type="ECO:0000256" key="5">
    <source>
        <dbReference type="ARBA" id="ARBA00023274"/>
    </source>
</evidence>
<dbReference type="AlphaFoldDB" id="A0A2M7X2U4"/>
<evidence type="ECO:0000256" key="1">
    <source>
        <dbReference type="ARBA" id="ARBA00007634"/>
    </source>
</evidence>
<dbReference type="SUPFAM" id="SSF46992">
    <property type="entry name" value="Ribosomal protein S20"/>
    <property type="match status" value="1"/>
</dbReference>
<evidence type="ECO:0000256" key="4">
    <source>
        <dbReference type="ARBA" id="ARBA00022980"/>
    </source>
</evidence>
<comment type="similarity">
    <text evidence="1 7">Belongs to the bacterial ribosomal protein bS20 family.</text>
</comment>
<keyword evidence="4 7" id="KW-0689">Ribosomal protein</keyword>
<dbReference type="GO" id="GO:0005829">
    <property type="term" value="C:cytosol"/>
    <property type="evidence" value="ECO:0007669"/>
    <property type="project" value="TreeGrafter"/>
</dbReference>
<comment type="function">
    <text evidence="7">Binds directly to 16S ribosomal RNA.</text>
</comment>
<keyword evidence="2 7" id="KW-0699">rRNA-binding</keyword>
<evidence type="ECO:0000256" key="3">
    <source>
        <dbReference type="ARBA" id="ARBA00022884"/>
    </source>
</evidence>
<name>A0A2M7X2U4_UNCKA</name>
<dbReference type="PANTHER" id="PTHR33398">
    <property type="entry name" value="30S RIBOSOMAL PROTEIN S20"/>
    <property type="match status" value="1"/>
</dbReference>
<sequence length="91" mass="10399">MANTKQALKMIRKIKTRTARNRAWKNKVKTAIKSLDKIISQEKPEADKVVESLRLVQKNTDKAVKTGAINKSKANRIKSRISKRIKKNNIS</sequence>
<dbReference type="GO" id="GO:0003735">
    <property type="term" value="F:structural constituent of ribosome"/>
    <property type="evidence" value="ECO:0007669"/>
    <property type="project" value="InterPro"/>
</dbReference>
<dbReference type="InterPro" id="IPR036510">
    <property type="entry name" value="Ribosomal_bS20_sf"/>
</dbReference>
<proteinExistence type="inferred from homology"/>
<dbReference type="GO" id="GO:0070181">
    <property type="term" value="F:small ribosomal subunit rRNA binding"/>
    <property type="evidence" value="ECO:0007669"/>
    <property type="project" value="TreeGrafter"/>
</dbReference>
<evidence type="ECO:0000256" key="6">
    <source>
        <dbReference type="ARBA" id="ARBA00035136"/>
    </source>
</evidence>
<evidence type="ECO:0000313" key="9">
    <source>
        <dbReference type="Proteomes" id="UP000230683"/>
    </source>
</evidence>
<dbReference type="NCBIfam" id="TIGR00029">
    <property type="entry name" value="S20"/>
    <property type="match status" value="1"/>
</dbReference>
<dbReference type="Pfam" id="PF01649">
    <property type="entry name" value="Ribosomal_S20p"/>
    <property type="match status" value="1"/>
</dbReference>
<evidence type="ECO:0000256" key="7">
    <source>
        <dbReference type="HAMAP-Rule" id="MF_00500"/>
    </source>
</evidence>
<dbReference type="InterPro" id="IPR002583">
    <property type="entry name" value="Ribosomal_bS20"/>
</dbReference>
<dbReference type="GO" id="GO:0015935">
    <property type="term" value="C:small ribosomal subunit"/>
    <property type="evidence" value="ECO:0007669"/>
    <property type="project" value="TreeGrafter"/>
</dbReference>
<accession>A0A2M7X2U4</accession>
<evidence type="ECO:0000313" key="8">
    <source>
        <dbReference type="EMBL" id="PJA40429.1"/>
    </source>
</evidence>
<reference evidence="9" key="1">
    <citation type="submission" date="2017-09" db="EMBL/GenBank/DDBJ databases">
        <title>Depth-based differentiation of microbial function through sediment-hosted aquifers and enrichment of novel symbionts in the deep terrestrial subsurface.</title>
        <authorList>
            <person name="Probst A.J."/>
            <person name="Ladd B."/>
            <person name="Jarett J.K."/>
            <person name="Geller-Mcgrath D.E."/>
            <person name="Sieber C.M.K."/>
            <person name="Emerson J.B."/>
            <person name="Anantharaman K."/>
            <person name="Thomas B.C."/>
            <person name="Malmstrom R."/>
            <person name="Stieglmeier M."/>
            <person name="Klingl A."/>
            <person name="Woyke T."/>
            <person name="Ryan C.M."/>
            <person name="Banfield J.F."/>
        </authorList>
    </citation>
    <scope>NUCLEOTIDE SEQUENCE [LARGE SCALE GENOMIC DNA]</scope>
</reference>
<dbReference type="EMBL" id="PFWY01000098">
    <property type="protein sequence ID" value="PJA40429.1"/>
    <property type="molecule type" value="Genomic_DNA"/>
</dbReference>